<feature type="domain" description="VanZ-like" evidence="2">
    <location>
        <begin position="5"/>
        <end position="125"/>
    </location>
</feature>
<evidence type="ECO:0000313" key="4">
    <source>
        <dbReference type="Proteomes" id="UP000078148"/>
    </source>
</evidence>
<feature type="transmembrane region" description="Helical" evidence="1">
    <location>
        <begin position="110"/>
        <end position="127"/>
    </location>
</feature>
<dbReference type="Proteomes" id="UP000078148">
    <property type="component" value="Chromosome"/>
</dbReference>
<feature type="transmembrane region" description="Helical" evidence="1">
    <location>
        <begin position="82"/>
        <end position="98"/>
    </location>
</feature>
<dbReference type="OrthoDB" id="4822551at2"/>
<dbReference type="KEGG" id="pbv:AR543_12645"/>
<keyword evidence="1" id="KW-0472">Membrane</keyword>
<dbReference type="PANTHER" id="PTHR36834">
    <property type="entry name" value="MEMBRANE PROTEIN-RELATED"/>
    <property type="match status" value="1"/>
</dbReference>
<dbReference type="STRING" id="1616788.AR543_12645"/>
<evidence type="ECO:0000259" key="2">
    <source>
        <dbReference type="Pfam" id="PF04892"/>
    </source>
</evidence>
<keyword evidence="1" id="KW-0812">Transmembrane</keyword>
<dbReference type="InterPro" id="IPR006976">
    <property type="entry name" value="VanZ-like"/>
</dbReference>
<name>A0A172ZMC0_9BACL</name>
<keyword evidence="4" id="KW-1185">Reference proteome</keyword>
<dbReference type="PANTHER" id="PTHR36834:SF1">
    <property type="entry name" value="INTEGRAL MEMBRANE PROTEIN"/>
    <property type="match status" value="1"/>
</dbReference>
<accession>A0A172ZMC0</accession>
<evidence type="ECO:0000313" key="3">
    <source>
        <dbReference type="EMBL" id="ANF98786.1"/>
    </source>
</evidence>
<dbReference type="AlphaFoldDB" id="A0A172ZMC0"/>
<evidence type="ECO:0000256" key="1">
    <source>
        <dbReference type="SAM" id="Phobius"/>
    </source>
</evidence>
<dbReference type="Pfam" id="PF04892">
    <property type="entry name" value="VanZ"/>
    <property type="match status" value="1"/>
</dbReference>
<gene>
    <name evidence="3" type="ORF">AR543_12645</name>
</gene>
<organism evidence="3 4">
    <name type="scientific">Paenibacillus bovis</name>
    <dbReference type="NCBI Taxonomy" id="1616788"/>
    <lineage>
        <taxon>Bacteria</taxon>
        <taxon>Bacillati</taxon>
        <taxon>Bacillota</taxon>
        <taxon>Bacilli</taxon>
        <taxon>Bacillales</taxon>
        <taxon>Paenibacillaceae</taxon>
        <taxon>Paenibacillus</taxon>
    </lineage>
</organism>
<feature type="transmembrane region" description="Helical" evidence="1">
    <location>
        <begin position="53"/>
        <end position="75"/>
    </location>
</feature>
<reference evidence="4" key="1">
    <citation type="submission" date="2015-10" db="EMBL/GenBank/DDBJ databases">
        <title>Genome of Paenibacillus bovis sp. nov.</title>
        <authorList>
            <person name="Wu Z."/>
            <person name="Gao C."/>
            <person name="Liu Z."/>
            <person name="Zheng H."/>
        </authorList>
    </citation>
    <scope>NUCLEOTIDE SEQUENCE [LARGE SCALE GENOMIC DNA]</scope>
    <source>
        <strain evidence="4">BD3526</strain>
    </source>
</reference>
<dbReference type="EMBL" id="CP013023">
    <property type="protein sequence ID" value="ANF98786.1"/>
    <property type="molecule type" value="Genomic_DNA"/>
</dbReference>
<reference evidence="3 4" key="2">
    <citation type="journal article" date="2016" name="Int. J. Syst. Evol. Microbiol.">
        <title>Paenibacillus bovis sp. nov., isolated from raw yak (Bos grunniens) milk.</title>
        <authorList>
            <person name="Gao C."/>
            <person name="Han J."/>
            <person name="Liu Z."/>
            <person name="Xu X."/>
            <person name="Hang F."/>
            <person name="Wu Z."/>
        </authorList>
    </citation>
    <scope>NUCLEOTIDE SEQUENCE [LARGE SCALE GENOMIC DNA]</scope>
    <source>
        <strain evidence="3 4">BD3526</strain>
    </source>
</reference>
<keyword evidence="1" id="KW-1133">Transmembrane helix</keyword>
<protein>
    <recommendedName>
        <fullName evidence="2">VanZ-like domain-containing protein</fullName>
    </recommendedName>
</protein>
<dbReference type="InterPro" id="IPR053150">
    <property type="entry name" value="Teicoplanin_resist-assoc"/>
</dbReference>
<sequence length="134" mass="15799">MVLLVGYTLLLLYWMFFAFGRSYHPEAPYRYNWIPFQTIMDFALLKVGSPLDMLINLLGNIGVFVPFGLLIPWIWSVKMRHFLVGFIGCIFVVEVIQMLSHRGTFDVDDIWLNTLGAWIGYMLWSGIKRIRYRR</sequence>
<proteinExistence type="predicted"/>